<evidence type="ECO:0000313" key="4">
    <source>
        <dbReference type="Proteomes" id="UP000429607"/>
    </source>
</evidence>
<feature type="domain" description="PiggyBac transposable element-derived protein" evidence="2">
    <location>
        <begin position="501"/>
        <end position="907"/>
    </location>
</feature>
<feature type="region of interest" description="Disordered" evidence="1">
    <location>
        <begin position="406"/>
        <end position="435"/>
    </location>
</feature>
<accession>A0A6A3KDJ4</accession>
<dbReference type="InterPro" id="IPR029526">
    <property type="entry name" value="PGBD"/>
</dbReference>
<name>A0A6A3KDJ4_9STRA</name>
<dbReference type="Proteomes" id="UP000429607">
    <property type="component" value="Unassembled WGS sequence"/>
</dbReference>
<dbReference type="PANTHER" id="PTHR46599">
    <property type="entry name" value="PIGGYBAC TRANSPOSABLE ELEMENT-DERIVED PROTEIN 4"/>
    <property type="match status" value="1"/>
</dbReference>
<feature type="region of interest" description="Disordered" evidence="1">
    <location>
        <begin position="35"/>
        <end position="347"/>
    </location>
</feature>
<dbReference type="Pfam" id="PF13843">
    <property type="entry name" value="DDE_Tnp_1_7"/>
    <property type="match status" value="1"/>
</dbReference>
<evidence type="ECO:0000259" key="2">
    <source>
        <dbReference type="Pfam" id="PF13843"/>
    </source>
</evidence>
<feature type="compositionally biased region" description="Basic and acidic residues" evidence="1">
    <location>
        <begin position="53"/>
        <end position="64"/>
    </location>
</feature>
<feature type="compositionally biased region" description="Basic and acidic residues" evidence="1">
    <location>
        <begin position="35"/>
        <end position="44"/>
    </location>
</feature>
<reference evidence="3 4" key="1">
    <citation type="submission" date="2018-09" db="EMBL/GenBank/DDBJ databases">
        <title>Genomic investigation of the strawberry pathogen Phytophthora fragariae indicates pathogenicity is determined by transcriptional variation in three key races.</title>
        <authorList>
            <person name="Adams T.M."/>
            <person name="Armitage A.D."/>
            <person name="Sobczyk M.K."/>
            <person name="Bates H.J."/>
            <person name="Dunwell J.M."/>
            <person name="Nellist C.F."/>
            <person name="Harrison R.J."/>
        </authorList>
    </citation>
    <scope>NUCLEOTIDE SEQUENCE [LARGE SCALE GENOMIC DNA]</scope>
    <source>
        <strain evidence="3 4">SCRP249</strain>
    </source>
</reference>
<sequence>MARSRHDYTEFLASIAGLPYRERCILLAEEQERRYKVDQAERADSAATRTGVRTREAVTDEARIAARTRVRKGPASKVTSPRTCTASKSRASAASKPRASAASRSRVSAASTTPASAANKTPARATNKAPASAAIQCQGSAASKARLPQKRKKRQASSDDEVRRRAVQGPAPEPSTASAVRSPDMEKQHAYEKAMAEEEAKMDAAVAKQAEEDSRKRRTKKRLKSMAQTARLHAVAKETRASALRSEADGLQQRAAALERLKQRAQNQPSGKTAEKSKRPSSSPNENEAEHDNREYDDDSSAYAGSSSSTSSTSSTGRAGDKSMVSSEPDTTTTATRAPVQVVPVRRDRREAQLASTLPVPDVNIVQAEELTANGYTALDSGDEGEHGIDAFDCFEELWSDDARATGTADKSFEDEEQDDVFETPDDAGVPRVHSGADIDWSTPIDLVDYDDFVNDEVAFQAMRTDGWELDPTKFPEDTNYPGLYAGEFGPTSSVMAESESPLGLFLYFMPRPLWRKISKESNRYCDQTLSDRANRMFENQAVDNPRTLRQIYELEAKKSRIEPHELLRCIGLLIARMLAPQTRNFADHWATTSIGAVPTGTFGRYMARNRFAHIMQHLHFTNNAHPKSFTDRAWKVRSVLDTLQKRFAAGYKVPPVLAFDEAIIPSRSRYNPTRQYLKDKPHKWGTKLFMTCCARTAYCLRLEVFCGKQQHIDEIGDDETTADNKSGPAAVARNIRAVLPPQQDGVFYAVVTDRFYTSVQGAIQLLARGVYSLGTILANKAGYCTEIKEKNRSRPASIPRGPTRFAVNKAVPAIAAAVWWDNKPVQFLSTGGGRNMLTCERRLRGGDKVTVPCPYMIRDYHRWMDGVDVHDQLRLQRYSLQLAVTFRKYYKTVFLGLVDMALVNAFIVFREAQDQRGEKRTDHSMFLKLLQSQMLDLTAADFASDVRAHWAYLCDRTRPHSKNGYTCHQVWHLEWANGAKRPRPNVGRDIKMRATRVKSSRTRAPDDSAAGAEDFSDEAQSSGDQRRIRGQPRTRRRLIAGDQREGAQVEQGDEALECAGDVHMTAGSHGPTAERQPTSNEIQPSAEIVETANV</sequence>
<gene>
    <name evidence="3" type="ORF">PR001_g18378</name>
</gene>
<feature type="compositionally biased region" description="Low complexity" evidence="1">
    <location>
        <begin position="85"/>
        <end position="123"/>
    </location>
</feature>
<feature type="compositionally biased region" description="Low complexity" evidence="1">
    <location>
        <begin position="301"/>
        <end position="317"/>
    </location>
</feature>
<dbReference type="EMBL" id="QXFV01001613">
    <property type="protein sequence ID" value="KAE9001973.1"/>
    <property type="molecule type" value="Genomic_DNA"/>
</dbReference>
<evidence type="ECO:0000313" key="3">
    <source>
        <dbReference type="EMBL" id="KAE9001973.1"/>
    </source>
</evidence>
<proteinExistence type="predicted"/>
<dbReference type="PANTHER" id="PTHR46599:SF3">
    <property type="entry name" value="PIGGYBAC TRANSPOSABLE ELEMENT-DERIVED PROTEIN 4"/>
    <property type="match status" value="1"/>
</dbReference>
<feature type="compositionally biased region" description="Basic and acidic residues" evidence="1">
    <location>
        <begin position="183"/>
        <end position="202"/>
    </location>
</feature>
<evidence type="ECO:0000256" key="1">
    <source>
        <dbReference type="SAM" id="MobiDB-lite"/>
    </source>
</evidence>
<feature type="compositionally biased region" description="Basic residues" evidence="1">
    <location>
        <begin position="1029"/>
        <end position="1039"/>
    </location>
</feature>
<comment type="caution">
    <text evidence="3">The sequence shown here is derived from an EMBL/GenBank/DDBJ whole genome shotgun (WGS) entry which is preliminary data.</text>
</comment>
<organism evidence="3 4">
    <name type="scientific">Phytophthora rubi</name>
    <dbReference type="NCBI Taxonomy" id="129364"/>
    <lineage>
        <taxon>Eukaryota</taxon>
        <taxon>Sar</taxon>
        <taxon>Stramenopiles</taxon>
        <taxon>Oomycota</taxon>
        <taxon>Peronosporomycetes</taxon>
        <taxon>Peronosporales</taxon>
        <taxon>Peronosporaceae</taxon>
        <taxon>Phytophthora</taxon>
    </lineage>
</organism>
<feature type="compositionally biased region" description="Low complexity" evidence="1">
    <location>
        <begin position="325"/>
        <end position="344"/>
    </location>
</feature>
<dbReference type="AlphaFoldDB" id="A0A6A3KDJ4"/>
<protein>
    <recommendedName>
        <fullName evidence="2">PiggyBac transposable element-derived protein domain-containing protein</fullName>
    </recommendedName>
</protein>
<feature type="region of interest" description="Disordered" evidence="1">
    <location>
        <begin position="983"/>
        <end position="1095"/>
    </location>
</feature>
<feature type="compositionally biased region" description="Acidic residues" evidence="1">
    <location>
        <begin position="413"/>
        <end position="426"/>
    </location>
</feature>